<evidence type="ECO:0000256" key="1">
    <source>
        <dbReference type="SAM" id="SignalP"/>
    </source>
</evidence>
<dbReference type="Proteomes" id="UP000714275">
    <property type="component" value="Unassembled WGS sequence"/>
</dbReference>
<accession>A0A9P6ZI53</accession>
<sequence length="142" mass="15501">DTKLMDRILLCHLLDLAQAKLAVASGLPRNNKTFRITQSFLWREALSSSQTTPERVQAAKKLLNAPGLSLDAATKKFALSDSGMNIVVQRPSVIRDMGDSAAHPKHVSREAFKKIISRHAVAANHDGLHAILELVDPVTQST</sequence>
<protein>
    <submittedName>
        <fullName evidence="2">Uncharacterized protein</fullName>
    </submittedName>
</protein>
<reference evidence="2" key="1">
    <citation type="journal article" date="2020" name="New Phytol.">
        <title>Comparative genomics reveals dynamic genome evolution in host specialist ectomycorrhizal fungi.</title>
        <authorList>
            <person name="Lofgren L.A."/>
            <person name="Nguyen N.H."/>
            <person name="Vilgalys R."/>
            <person name="Ruytinx J."/>
            <person name="Liao H.L."/>
            <person name="Branco S."/>
            <person name="Kuo A."/>
            <person name="LaButti K."/>
            <person name="Lipzen A."/>
            <person name="Andreopoulos W."/>
            <person name="Pangilinan J."/>
            <person name="Riley R."/>
            <person name="Hundley H."/>
            <person name="Na H."/>
            <person name="Barry K."/>
            <person name="Grigoriev I.V."/>
            <person name="Stajich J.E."/>
            <person name="Kennedy P.G."/>
        </authorList>
    </citation>
    <scope>NUCLEOTIDE SEQUENCE</scope>
    <source>
        <strain evidence="2">DOB743</strain>
    </source>
</reference>
<feature type="non-terminal residue" evidence="2">
    <location>
        <position position="1"/>
    </location>
</feature>
<name>A0A9P6ZI53_9AGAM</name>
<feature type="signal peptide" evidence="1">
    <location>
        <begin position="1"/>
        <end position="19"/>
    </location>
</feature>
<dbReference type="OrthoDB" id="2656987at2759"/>
<comment type="caution">
    <text evidence="2">The sequence shown here is derived from an EMBL/GenBank/DDBJ whole genome shotgun (WGS) entry which is preliminary data.</text>
</comment>
<evidence type="ECO:0000313" key="2">
    <source>
        <dbReference type="EMBL" id="KAG1767201.1"/>
    </source>
</evidence>
<dbReference type="AlphaFoldDB" id="A0A9P6ZI53"/>
<keyword evidence="3" id="KW-1185">Reference proteome</keyword>
<evidence type="ECO:0000313" key="3">
    <source>
        <dbReference type="Proteomes" id="UP000714275"/>
    </source>
</evidence>
<dbReference type="EMBL" id="JABBWD010000089">
    <property type="protein sequence ID" value="KAG1767201.1"/>
    <property type="molecule type" value="Genomic_DNA"/>
</dbReference>
<gene>
    <name evidence="2" type="ORF">EV702DRAFT_980253</name>
</gene>
<organism evidence="2 3">
    <name type="scientific">Suillus placidus</name>
    <dbReference type="NCBI Taxonomy" id="48579"/>
    <lineage>
        <taxon>Eukaryota</taxon>
        <taxon>Fungi</taxon>
        <taxon>Dikarya</taxon>
        <taxon>Basidiomycota</taxon>
        <taxon>Agaricomycotina</taxon>
        <taxon>Agaricomycetes</taxon>
        <taxon>Agaricomycetidae</taxon>
        <taxon>Boletales</taxon>
        <taxon>Suillineae</taxon>
        <taxon>Suillaceae</taxon>
        <taxon>Suillus</taxon>
    </lineage>
</organism>
<keyword evidence="1" id="KW-0732">Signal</keyword>
<feature type="chain" id="PRO_5040166030" evidence="1">
    <location>
        <begin position="20"/>
        <end position="142"/>
    </location>
</feature>
<proteinExistence type="predicted"/>